<keyword evidence="3" id="KW-0804">Transcription</keyword>
<keyword evidence="2 4" id="KW-0238">DNA-binding</keyword>
<keyword evidence="7" id="KW-1185">Reference proteome</keyword>
<name>A0ABT7MYB4_9MICO</name>
<accession>A0ABT7MYB4</accession>
<dbReference type="InterPro" id="IPR050109">
    <property type="entry name" value="HTH-type_TetR-like_transc_reg"/>
</dbReference>
<protein>
    <submittedName>
        <fullName evidence="6">Helix-turn-helix domain-containing protein</fullName>
    </submittedName>
</protein>
<evidence type="ECO:0000256" key="2">
    <source>
        <dbReference type="ARBA" id="ARBA00023125"/>
    </source>
</evidence>
<dbReference type="Pfam" id="PF00440">
    <property type="entry name" value="TetR_N"/>
    <property type="match status" value="1"/>
</dbReference>
<evidence type="ECO:0000313" key="7">
    <source>
        <dbReference type="Proteomes" id="UP001235064"/>
    </source>
</evidence>
<dbReference type="InterPro" id="IPR001647">
    <property type="entry name" value="HTH_TetR"/>
</dbReference>
<evidence type="ECO:0000259" key="5">
    <source>
        <dbReference type="PROSITE" id="PS50977"/>
    </source>
</evidence>
<organism evidence="6 7">
    <name type="scientific">Microbacterium candidum</name>
    <dbReference type="NCBI Taxonomy" id="3041922"/>
    <lineage>
        <taxon>Bacteria</taxon>
        <taxon>Bacillati</taxon>
        <taxon>Actinomycetota</taxon>
        <taxon>Actinomycetes</taxon>
        <taxon>Micrococcales</taxon>
        <taxon>Microbacteriaceae</taxon>
        <taxon>Microbacterium</taxon>
    </lineage>
</organism>
<evidence type="ECO:0000313" key="6">
    <source>
        <dbReference type="EMBL" id="MDL9979450.1"/>
    </source>
</evidence>
<dbReference type="PROSITE" id="PS50977">
    <property type="entry name" value="HTH_TETR_2"/>
    <property type="match status" value="1"/>
</dbReference>
<dbReference type="SUPFAM" id="SSF46689">
    <property type="entry name" value="Homeodomain-like"/>
    <property type="match status" value="1"/>
</dbReference>
<comment type="caution">
    <text evidence="6">The sequence shown here is derived from an EMBL/GenBank/DDBJ whole genome shotgun (WGS) entry which is preliminary data.</text>
</comment>
<evidence type="ECO:0000256" key="1">
    <source>
        <dbReference type="ARBA" id="ARBA00023015"/>
    </source>
</evidence>
<feature type="DNA-binding region" description="H-T-H motif" evidence="4">
    <location>
        <begin position="43"/>
        <end position="62"/>
    </location>
</feature>
<evidence type="ECO:0000256" key="3">
    <source>
        <dbReference type="ARBA" id="ARBA00023163"/>
    </source>
</evidence>
<sequence length="211" mass="22977">MVKPDVKRRYDASGRRAAAAQRRARIVDAARERFLADGYHATTIAEIAADADVSPETVYKAFGSRAGLVEAIWTSALTGESERPAEARSDDGARAARNPDELLAHWSRMATEVAPLAAPVYRLVRTAAVTDADAGLLLERIDAGRAERMMHNVAYLVEGGHLRQGLTAERARDILMVATADLSEAFVDRAGWEPADFADVLHRFLRAALLP</sequence>
<dbReference type="Proteomes" id="UP001235064">
    <property type="component" value="Unassembled WGS sequence"/>
</dbReference>
<dbReference type="Gene3D" id="1.10.357.10">
    <property type="entry name" value="Tetracycline Repressor, domain 2"/>
    <property type="match status" value="1"/>
</dbReference>
<dbReference type="EMBL" id="JASXSZ010000002">
    <property type="protein sequence ID" value="MDL9979450.1"/>
    <property type="molecule type" value="Genomic_DNA"/>
</dbReference>
<feature type="domain" description="HTH tetR-type" evidence="5">
    <location>
        <begin position="20"/>
        <end position="80"/>
    </location>
</feature>
<dbReference type="RefSeq" id="WP_286288332.1">
    <property type="nucleotide sequence ID" value="NZ_JASXSZ010000002.1"/>
</dbReference>
<evidence type="ECO:0000256" key="4">
    <source>
        <dbReference type="PROSITE-ProRule" id="PRU00335"/>
    </source>
</evidence>
<dbReference type="PANTHER" id="PTHR30055:SF234">
    <property type="entry name" value="HTH-TYPE TRANSCRIPTIONAL REGULATOR BETI"/>
    <property type="match status" value="1"/>
</dbReference>
<reference evidence="6 7" key="1">
    <citation type="submission" date="2023-06" db="EMBL/GenBank/DDBJ databases">
        <title>Microbacterium sp. nov., isolated from a waste landfill.</title>
        <authorList>
            <person name="Wen W."/>
        </authorList>
    </citation>
    <scope>NUCLEOTIDE SEQUENCE [LARGE SCALE GENOMIC DNA]</scope>
    <source>
        <strain evidence="6 7">ASV49</strain>
    </source>
</reference>
<dbReference type="PRINTS" id="PR00455">
    <property type="entry name" value="HTHTETR"/>
</dbReference>
<keyword evidence="1" id="KW-0805">Transcription regulation</keyword>
<gene>
    <name evidence="6" type="ORF">QSV35_08885</name>
</gene>
<dbReference type="PANTHER" id="PTHR30055">
    <property type="entry name" value="HTH-TYPE TRANSCRIPTIONAL REGULATOR RUTR"/>
    <property type="match status" value="1"/>
</dbReference>
<dbReference type="InterPro" id="IPR009057">
    <property type="entry name" value="Homeodomain-like_sf"/>
</dbReference>
<proteinExistence type="predicted"/>